<feature type="compositionally biased region" description="Basic residues" evidence="1">
    <location>
        <begin position="228"/>
        <end position="240"/>
    </location>
</feature>
<dbReference type="EMBL" id="JH431589">
    <property type="status" value="NOT_ANNOTATED_CDS"/>
    <property type="molecule type" value="Genomic_DNA"/>
</dbReference>
<accession>T1IVP8</accession>
<reference evidence="4" key="1">
    <citation type="submission" date="2011-05" db="EMBL/GenBank/DDBJ databases">
        <authorList>
            <person name="Richards S.R."/>
            <person name="Qu J."/>
            <person name="Jiang H."/>
            <person name="Jhangiani S.N."/>
            <person name="Agravi P."/>
            <person name="Goodspeed R."/>
            <person name="Gross S."/>
            <person name="Mandapat C."/>
            <person name="Jackson L."/>
            <person name="Mathew T."/>
            <person name="Pu L."/>
            <person name="Thornton R."/>
            <person name="Saada N."/>
            <person name="Wilczek-Boney K.B."/>
            <person name="Lee S."/>
            <person name="Kovar C."/>
            <person name="Wu Y."/>
            <person name="Scherer S.E."/>
            <person name="Worley K.C."/>
            <person name="Muzny D.M."/>
            <person name="Gibbs R."/>
        </authorList>
    </citation>
    <scope>NUCLEOTIDE SEQUENCE</scope>
    <source>
        <strain evidence="4">Brora</strain>
    </source>
</reference>
<dbReference type="HOGENOM" id="CLU_035642_0_1_1"/>
<keyword evidence="4" id="KW-1185">Reference proteome</keyword>
<dbReference type="PANTHER" id="PTHR13151">
    <property type="entry name" value="CBF1 INTERACTING COREPRESSOR CIR"/>
    <property type="match status" value="1"/>
</dbReference>
<dbReference type="Proteomes" id="UP000014500">
    <property type="component" value="Unassembled WGS sequence"/>
</dbReference>
<dbReference type="PhylomeDB" id="T1IVP8"/>
<dbReference type="eggNOG" id="KOG3794">
    <property type="taxonomic scope" value="Eukaryota"/>
</dbReference>
<name>T1IVP8_STRMM</name>
<evidence type="ECO:0000313" key="4">
    <source>
        <dbReference type="Proteomes" id="UP000014500"/>
    </source>
</evidence>
<organism evidence="3 4">
    <name type="scientific">Strigamia maritima</name>
    <name type="common">European centipede</name>
    <name type="synonym">Geophilus maritimus</name>
    <dbReference type="NCBI Taxonomy" id="126957"/>
    <lineage>
        <taxon>Eukaryota</taxon>
        <taxon>Metazoa</taxon>
        <taxon>Ecdysozoa</taxon>
        <taxon>Arthropoda</taxon>
        <taxon>Myriapoda</taxon>
        <taxon>Chilopoda</taxon>
        <taxon>Pleurostigmophora</taxon>
        <taxon>Geophilomorpha</taxon>
        <taxon>Linotaeniidae</taxon>
        <taxon>Strigamia</taxon>
    </lineage>
</organism>
<evidence type="ECO:0000256" key="1">
    <source>
        <dbReference type="SAM" id="MobiDB-lite"/>
    </source>
</evidence>
<dbReference type="GO" id="GO:0005634">
    <property type="term" value="C:nucleus"/>
    <property type="evidence" value="ECO:0007669"/>
    <property type="project" value="TreeGrafter"/>
</dbReference>
<feature type="domain" description="CBF1-interacting co-repressor CIR N-terminal" evidence="2">
    <location>
        <begin position="13"/>
        <end position="49"/>
    </location>
</feature>
<dbReference type="AlphaFoldDB" id="T1IVP8"/>
<dbReference type="GO" id="GO:0003714">
    <property type="term" value="F:transcription corepressor activity"/>
    <property type="evidence" value="ECO:0007669"/>
    <property type="project" value="InterPro"/>
</dbReference>
<dbReference type="EnsemblMetazoa" id="SMAR005249-RA">
    <property type="protein sequence ID" value="SMAR005249-PA"/>
    <property type="gene ID" value="SMAR005249"/>
</dbReference>
<evidence type="ECO:0000259" key="2">
    <source>
        <dbReference type="SMART" id="SM01083"/>
    </source>
</evidence>
<dbReference type="InterPro" id="IPR040014">
    <property type="entry name" value="CIR1"/>
</dbReference>
<protein>
    <recommendedName>
        <fullName evidence="2">CBF1-interacting co-repressor CIR N-terminal domain-containing protein</fullName>
    </recommendedName>
</protein>
<dbReference type="OMA" id="KSWHPAN"/>
<feature type="region of interest" description="Disordered" evidence="1">
    <location>
        <begin position="225"/>
        <end position="262"/>
    </location>
</feature>
<proteinExistence type="predicted"/>
<reference evidence="3" key="2">
    <citation type="submission" date="2015-02" db="UniProtKB">
        <authorList>
            <consortium name="EnsemblMetazoa"/>
        </authorList>
    </citation>
    <scope>IDENTIFICATION</scope>
</reference>
<dbReference type="STRING" id="126957.T1IVP8"/>
<dbReference type="InterPro" id="IPR019339">
    <property type="entry name" value="CIR_N_dom"/>
</dbReference>
<evidence type="ECO:0000313" key="3">
    <source>
        <dbReference type="EnsemblMetazoa" id="SMAR005249-PA"/>
    </source>
</evidence>
<feature type="compositionally biased region" description="Polar residues" evidence="1">
    <location>
        <begin position="243"/>
        <end position="254"/>
    </location>
</feature>
<dbReference type="PANTHER" id="PTHR13151:SF2">
    <property type="entry name" value="COREPRESSOR INTERACTING WITH RBPJ 1"/>
    <property type="match status" value="1"/>
</dbReference>
<dbReference type="SMART" id="SM01083">
    <property type="entry name" value="Cir_N"/>
    <property type="match status" value="1"/>
</dbReference>
<sequence length="348" mass="40997">MGKGYNNYMCKKPFHPGSKANIKRAWMAEQKTDNDKRKQEDLRVQYEKEQETYNNRALLNKESKDKLGLNFMYEAPPGAKKERQKEDDEPEYKFEWQRRFNAPREDFAKDNKDIRDQPFGIQVRNVRCIKCHKWGHINTDKECPLYNKASVGDSGGTSINPMELMQRMREEEGLALKQNILGHQVSSSQANQQLIPSDEDDDVELQFLKSLSTHEKQKLLRKLDRLEKKRRKNRKKRRKRNCDTTQIQNPNPNHQLKRKPKNDHDLLLATVRTTHRTITIHETKIRLKITNNLATTKIPAPRTPNLIDPVVNTRRTTNEKNRHPTIPARIRHRSRKSARITKSIDIKK</sequence>
<dbReference type="Pfam" id="PF10197">
    <property type="entry name" value="Cir_N"/>
    <property type="match status" value="1"/>
</dbReference>